<dbReference type="OrthoDB" id="2490525at2"/>
<dbReference type="GO" id="GO:0005524">
    <property type="term" value="F:ATP binding"/>
    <property type="evidence" value="ECO:0007669"/>
    <property type="project" value="UniProtKB-UniRule"/>
</dbReference>
<keyword evidence="5 17" id="KW-1003">Cell membrane</keyword>
<dbReference type="InterPro" id="IPR023214">
    <property type="entry name" value="HAD_sf"/>
</dbReference>
<feature type="transmembrane region" description="Helical" evidence="17">
    <location>
        <begin position="396"/>
        <end position="422"/>
    </location>
</feature>
<keyword evidence="14 17" id="KW-0472">Membrane</keyword>
<dbReference type="CDD" id="cd00371">
    <property type="entry name" value="HMA"/>
    <property type="match status" value="1"/>
</dbReference>
<keyword evidence="12 17" id="KW-1133">Transmembrane helix</keyword>
<evidence type="ECO:0000256" key="16">
    <source>
        <dbReference type="ARBA" id="ARBA00040690"/>
    </source>
</evidence>
<dbReference type="GO" id="GO:0055070">
    <property type="term" value="P:copper ion homeostasis"/>
    <property type="evidence" value="ECO:0007669"/>
    <property type="project" value="TreeGrafter"/>
</dbReference>
<dbReference type="Gene3D" id="3.30.70.100">
    <property type="match status" value="1"/>
</dbReference>
<comment type="subcellular location">
    <subcellularLocation>
        <location evidence="2 17">Cell membrane</location>
    </subcellularLocation>
    <subcellularLocation>
        <location evidence="1">Endomembrane system</location>
        <topology evidence="1">Multi-pass membrane protein</topology>
    </subcellularLocation>
</comment>
<dbReference type="NCBIfam" id="TIGR01525">
    <property type="entry name" value="ATPase-IB_hvy"/>
    <property type="match status" value="1"/>
</dbReference>
<dbReference type="InterPro" id="IPR036412">
    <property type="entry name" value="HAD-like_sf"/>
</dbReference>
<dbReference type="InterPro" id="IPR036163">
    <property type="entry name" value="HMA_dom_sf"/>
</dbReference>
<feature type="transmembrane region" description="Helical" evidence="17">
    <location>
        <begin position="701"/>
        <end position="719"/>
    </location>
</feature>
<feature type="transmembrane region" description="Helical" evidence="17">
    <location>
        <begin position="725"/>
        <end position="747"/>
    </location>
</feature>
<keyword evidence="6" id="KW-0597">Phosphoprotein</keyword>
<keyword evidence="10 17" id="KW-0067">ATP-binding</keyword>
<gene>
    <name evidence="19" type="ORF">LS65_006275</name>
</gene>
<dbReference type="SUPFAM" id="SSF56784">
    <property type="entry name" value="HAD-like"/>
    <property type="match status" value="1"/>
</dbReference>
<keyword evidence="8 17" id="KW-0479">Metal-binding</keyword>
<dbReference type="PRINTS" id="PR00943">
    <property type="entry name" value="CUATPASE"/>
</dbReference>
<dbReference type="PANTHER" id="PTHR43520:SF8">
    <property type="entry name" value="P-TYPE CU(+) TRANSPORTER"/>
    <property type="match status" value="1"/>
</dbReference>
<dbReference type="Gene3D" id="3.40.1110.10">
    <property type="entry name" value="Calcium-transporting ATPase, cytoplasmic domain N"/>
    <property type="match status" value="1"/>
</dbReference>
<evidence type="ECO:0000313" key="19">
    <source>
        <dbReference type="EMBL" id="TLE01215.1"/>
    </source>
</evidence>
<dbReference type="InterPro" id="IPR017969">
    <property type="entry name" value="Heavy-metal-associated_CS"/>
</dbReference>
<keyword evidence="11" id="KW-1278">Translocase</keyword>
<keyword evidence="20" id="KW-1185">Reference proteome</keyword>
<keyword evidence="9 17" id="KW-0547">Nucleotide-binding</keyword>
<keyword evidence="4" id="KW-0813">Transport</keyword>
<dbReference type="PRINTS" id="PR00119">
    <property type="entry name" value="CATATPASE"/>
</dbReference>
<dbReference type="Gene3D" id="3.40.50.1000">
    <property type="entry name" value="HAD superfamily/HAD-like"/>
    <property type="match status" value="1"/>
</dbReference>
<dbReference type="Proteomes" id="UP000029707">
    <property type="component" value="Unassembled WGS sequence"/>
</dbReference>
<evidence type="ECO:0000256" key="14">
    <source>
        <dbReference type="ARBA" id="ARBA00023136"/>
    </source>
</evidence>
<evidence type="ECO:0000256" key="10">
    <source>
        <dbReference type="ARBA" id="ARBA00022840"/>
    </source>
</evidence>
<comment type="function">
    <text evidence="15">Probably involved in copper export.</text>
</comment>
<dbReference type="GO" id="GO:0043682">
    <property type="term" value="F:P-type divalent copper transporter activity"/>
    <property type="evidence" value="ECO:0007669"/>
    <property type="project" value="TreeGrafter"/>
</dbReference>
<evidence type="ECO:0000313" key="20">
    <source>
        <dbReference type="Proteomes" id="UP000029707"/>
    </source>
</evidence>
<dbReference type="PROSITE" id="PS50846">
    <property type="entry name" value="HMA_2"/>
    <property type="match status" value="1"/>
</dbReference>
<dbReference type="NCBIfam" id="TIGR01494">
    <property type="entry name" value="ATPase_P-type"/>
    <property type="match status" value="1"/>
</dbReference>
<feature type="domain" description="HMA" evidence="18">
    <location>
        <begin position="2"/>
        <end position="68"/>
    </location>
</feature>
<dbReference type="PROSITE" id="PS01047">
    <property type="entry name" value="HMA_1"/>
    <property type="match status" value="1"/>
</dbReference>
<evidence type="ECO:0000256" key="5">
    <source>
        <dbReference type="ARBA" id="ARBA00022475"/>
    </source>
</evidence>
<evidence type="ECO:0000256" key="2">
    <source>
        <dbReference type="ARBA" id="ARBA00004236"/>
    </source>
</evidence>
<dbReference type="InterPro" id="IPR001757">
    <property type="entry name" value="P_typ_ATPase"/>
</dbReference>
<dbReference type="FunFam" id="3.30.70.100:FF:000001">
    <property type="entry name" value="ATPase copper transporting beta"/>
    <property type="match status" value="1"/>
</dbReference>
<name>A0A4U8TN71_9HELI</name>
<evidence type="ECO:0000256" key="9">
    <source>
        <dbReference type="ARBA" id="ARBA00022741"/>
    </source>
</evidence>
<dbReference type="InterPro" id="IPR059000">
    <property type="entry name" value="ATPase_P-type_domA"/>
</dbReference>
<dbReference type="PROSITE" id="PS00154">
    <property type="entry name" value="ATPASE_E1_E2"/>
    <property type="match status" value="1"/>
</dbReference>
<comment type="similarity">
    <text evidence="3 17">Belongs to the cation transport ATPase (P-type) (TC 3.A.3) family. Type IB subfamily.</text>
</comment>
<evidence type="ECO:0000256" key="4">
    <source>
        <dbReference type="ARBA" id="ARBA00022448"/>
    </source>
</evidence>
<dbReference type="Gene3D" id="2.70.150.10">
    <property type="entry name" value="Calcium-transporting ATPase, cytoplasmic transduction domain A"/>
    <property type="match status" value="1"/>
</dbReference>
<dbReference type="GO" id="GO:0005507">
    <property type="term" value="F:copper ion binding"/>
    <property type="evidence" value="ECO:0007669"/>
    <property type="project" value="TreeGrafter"/>
</dbReference>
<keyword evidence="7 17" id="KW-0812">Transmembrane</keyword>
<dbReference type="GO" id="GO:0016887">
    <property type="term" value="F:ATP hydrolysis activity"/>
    <property type="evidence" value="ECO:0007669"/>
    <property type="project" value="InterPro"/>
</dbReference>
<evidence type="ECO:0000256" key="17">
    <source>
        <dbReference type="RuleBase" id="RU362081"/>
    </source>
</evidence>
<organism evidence="19 20">
    <name type="scientific">Helicobacter japonicus</name>
    <dbReference type="NCBI Taxonomy" id="425400"/>
    <lineage>
        <taxon>Bacteria</taxon>
        <taxon>Pseudomonadati</taxon>
        <taxon>Campylobacterota</taxon>
        <taxon>Epsilonproteobacteria</taxon>
        <taxon>Campylobacterales</taxon>
        <taxon>Helicobacteraceae</taxon>
        <taxon>Helicobacter</taxon>
    </lineage>
</organism>
<accession>A0A4U8TN71</accession>
<keyword evidence="13" id="KW-0406">Ion transport</keyword>
<dbReference type="InterPro" id="IPR006121">
    <property type="entry name" value="HMA_dom"/>
</dbReference>
<dbReference type="InterPro" id="IPR027256">
    <property type="entry name" value="P-typ_ATPase_IB"/>
</dbReference>
<dbReference type="Pfam" id="PF00702">
    <property type="entry name" value="Hydrolase"/>
    <property type="match status" value="1"/>
</dbReference>
<evidence type="ECO:0000256" key="3">
    <source>
        <dbReference type="ARBA" id="ARBA00006024"/>
    </source>
</evidence>
<dbReference type="InterPro" id="IPR008250">
    <property type="entry name" value="ATPase_P-typ_transduc_dom_A_sf"/>
</dbReference>
<dbReference type="PANTHER" id="PTHR43520">
    <property type="entry name" value="ATP7, ISOFORM B"/>
    <property type="match status" value="1"/>
</dbReference>
<evidence type="ECO:0000256" key="1">
    <source>
        <dbReference type="ARBA" id="ARBA00004127"/>
    </source>
</evidence>
<feature type="transmembrane region" description="Helical" evidence="17">
    <location>
        <begin position="143"/>
        <end position="159"/>
    </location>
</feature>
<reference evidence="19 20" key="1">
    <citation type="journal article" date="2014" name="Genome Announc.">
        <title>Draft genome sequences of eight enterohepatic helicobacter species isolated from both laboratory and wild rodents.</title>
        <authorList>
            <person name="Sheh A."/>
            <person name="Shen Z."/>
            <person name="Fox J.G."/>
        </authorList>
    </citation>
    <scope>NUCLEOTIDE SEQUENCE [LARGE SCALE GENOMIC DNA]</scope>
    <source>
        <strain evidence="19 20">MIT 01-6451</strain>
    </source>
</reference>
<evidence type="ECO:0000256" key="7">
    <source>
        <dbReference type="ARBA" id="ARBA00022692"/>
    </source>
</evidence>
<dbReference type="SUPFAM" id="SSF81665">
    <property type="entry name" value="Calcium ATPase, transmembrane domain M"/>
    <property type="match status" value="1"/>
</dbReference>
<proteinExistence type="inferred from homology"/>
<evidence type="ECO:0000256" key="15">
    <source>
        <dbReference type="ARBA" id="ARBA00037143"/>
    </source>
</evidence>
<feature type="transmembrane region" description="Helical" evidence="17">
    <location>
        <begin position="369"/>
        <end position="390"/>
    </location>
</feature>
<dbReference type="InterPro" id="IPR018303">
    <property type="entry name" value="ATPase_P-typ_P_site"/>
</dbReference>
<evidence type="ECO:0000256" key="6">
    <source>
        <dbReference type="ARBA" id="ARBA00022553"/>
    </source>
</evidence>
<dbReference type="STRING" id="425400.LS65_01430"/>
<dbReference type="Pfam" id="PF00403">
    <property type="entry name" value="HMA"/>
    <property type="match status" value="1"/>
</dbReference>
<dbReference type="AlphaFoldDB" id="A0A4U8TN71"/>
<dbReference type="SUPFAM" id="SSF81653">
    <property type="entry name" value="Calcium ATPase, transduction domain A"/>
    <property type="match status" value="1"/>
</dbReference>
<dbReference type="NCBIfam" id="TIGR01511">
    <property type="entry name" value="ATPase-IB1_Cu"/>
    <property type="match status" value="1"/>
</dbReference>
<feature type="transmembrane region" description="Helical" evidence="17">
    <location>
        <begin position="115"/>
        <end position="137"/>
    </location>
</feature>
<dbReference type="EMBL" id="JRMQ02000008">
    <property type="protein sequence ID" value="TLE01215.1"/>
    <property type="molecule type" value="Genomic_DNA"/>
</dbReference>
<dbReference type="GO" id="GO:0012505">
    <property type="term" value="C:endomembrane system"/>
    <property type="evidence" value="ECO:0007669"/>
    <property type="project" value="UniProtKB-SubCell"/>
</dbReference>
<dbReference type="GO" id="GO:0005886">
    <property type="term" value="C:plasma membrane"/>
    <property type="evidence" value="ECO:0007669"/>
    <property type="project" value="UniProtKB-SubCell"/>
</dbReference>
<dbReference type="RefSeq" id="WP_034360746.1">
    <property type="nucleotide sequence ID" value="NZ_CAJUDB010000005.1"/>
</dbReference>
<evidence type="ECO:0000256" key="12">
    <source>
        <dbReference type="ARBA" id="ARBA00022989"/>
    </source>
</evidence>
<sequence>MKEDSFFIEQMTCQACSSGIERALRRKSFCEDIEVHLLTKKARIRYDETQTNLEDIFALIRKMGYEPHYEDNTQKATALDTQDASHNMSSIPNRFSVNALIESFDARFLSPKKKIIISICATLITLILSWGEMFHLFHLPFEVSYFSMLFLSLVVAHMGRGFYIRGFKALFMRNPNMDSLIAIGTTSAFLYSLQGMFGIESHAYFDSVCVIITLVLVGKSIENVSKKDALDSASLLLEINQKSIQRLTMSVDSQVISESQLSQMSCENILAQDVKEGDVLKVLPGEMIMVDCVVLGGSSSLDTSAINGESVPTLAHNGEEVFSGSINLDSVLYVRAQKNAKQSALAQILSLVQKAQESKAPIASLADRIAGIFVPIVISLALIAGAFWWGMRDFEFGLSIFIATLVISCPCALGLATPMAILHAQSISNKMGVFFKDAKSLQILGEITHIAFDKTGTLTQGLSIEQIQIFDNSKNEQEVFNLAYTLESTSYHIIAEAFQTHPLSKNATLYPLQESQNVIGQGIKAKINDVFYFLGNITLLPKHLQKSAQIKDDKITLFLATDECIIAQFSLQDHIKADASLALTYFKQKGIESSLISGDNAQNTQKIAQMLDISDVYPHTLPSEKMRILQEKSTKHKVLMVGDGINDAPALASAFTSAAFASLHDIATQSADIIIYNHKVMSIYNAYALSKATILNIKQNLGFAFCYNVAFIPLAMGVFGGFGIFLHPMFCALAMSLSSLSVVFNAARLKTFKIL</sequence>
<protein>
    <recommendedName>
        <fullName evidence="16">Copper-transporting ATPase</fullName>
    </recommendedName>
</protein>
<evidence type="ECO:0000256" key="8">
    <source>
        <dbReference type="ARBA" id="ARBA00022723"/>
    </source>
</evidence>
<dbReference type="SUPFAM" id="SSF55008">
    <property type="entry name" value="HMA, heavy metal-associated domain"/>
    <property type="match status" value="1"/>
</dbReference>
<dbReference type="Pfam" id="PF00122">
    <property type="entry name" value="E1-E2_ATPase"/>
    <property type="match status" value="1"/>
</dbReference>
<comment type="caution">
    <text evidence="19">The sequence shown here is derived from an EMBL/GenBank/DDBJ whole genome shotgun (WGS) entry which is preliminary data.</text>
</comment>
<evidence type="ECO:0000256" key="13">
    <source>
        <dbReference type="ARBA" id="ARBA00023065"/>
    </source>
</evidence>
<evidence type="ECO:0000256" key="11">
    <source>
        <dbReference type="ARBA" id="ARBA00022967"/>
    </source>
</evidence>
<dbReference type="InterPro" id="IPR023299">
    <property type="entry name" value="ATPase_P-typ_cyto_dom_N"/>
</dbReference>
<evidence type="ECO:0000259" key="18">
    <source>
        <dbReference type="PROSITE" id="PS50846"/>
    </source>
</evidence>
<dbReference type="InterPro" id="IPR023298">
    <property type="entry name" value="ATPase_P-typ_TM_dom_sf"/>
</dbReference>